<evidence type="ECO:0000256" key="1">
    <source>
        <dbReference type="ARBA" id="ARBA00023015"/>
    </source>
</evidence>
<dbReference type="PROSITE" id="PS50042">
    <property type="entry name" value="CNMP_BINDING_3"/>
    <property type="match status" value="1"/>
</dbReference>
<organism evidence="6 7">
    <name type="scientific">Pinibacter soli</name>
    <dbReference type="NCBI Taxonomy" id="3044211"/>
    <lineage>
        <taxon>Bacteria</taxon>
        <taxon>Pseudomonadati</taxon>
        <taxon>Bacteroidota</taxon>
        <taxon>Chitinophagia</taxon>
        <taxon>Chitinophagales</taxon>
        <taxon>Chitinophagaceae</taxon>
        <taxon>Pinibacter</taxon>
    </lineage>
</organism>
<dbReference type="InterPro" id="IPR036390">
    <property type="entry name" value="WH_DNA-bd_sf"/>
</dbReference>
<dbReference type="PANTHER" id="PTHR24567">
    <property type="entry name" value="CRP FAMILY TRANSCRIPTIONAL REGULATORY PROTEIN"/>
    <property type="match status" value="1"/>
</dbReference>
<dbReference type="InterPro" id="IPR050397">
    <property type="entry name" value="Env_Response_Regulators"/>
</dbReference>
<protein>
    <submittedName>
        <fullName evidence="6">Crp/Fnr family transcriptional regulator</fullName>
    </submittedName>
</protein>
<keyword evidence="1" id="KW-0805">Transcription regulation</keyword>
<evidence type="ECO:0000313" key="7">
    <source>
        <dbReference type="Proteomes" id="UP001226434"/>
    </source>
</evidence>
<comment type="caution">
    <text evidence="6">The sequence shown here is derived from an EMBL/GenBank/DDBJ whole genome shotgun (WGS) entry which is preliminary data.</text>
</comment>
<dbReference type="PRINTS" id="PR00034">
    <property type="entry name" value="HTHCRP"/>
</dbReference>
<evidence type="ECO:0000313" key="6">
    <source>
        <dbReference type="EMBL" id="MDI3320538.1"/>
    </source>
</evidence>
<reference evidence="6 7" key="1">
    <citation type="submission" date="2023-05" db="EMBL/GenBank/DDBJ databases">
        <title>Genome sequence of Pinibacter sp. MAH-24.</title>
        <authorList>
            <person name="Huq M.A."/>
        </authorList>
    </citation>
    <scope>NUCLEOTIDE SEQUENCE [LARGE SCALE GENOMIC DNA]</scope>
    <source>
        <strain evidence="6 7">MAH-24</strain>
    </source>
</reference>
<evidence type="ECO:0000259" key="4">
    <source>
        <dbReference type="PROSITE" id="PS50042"/>
    </source>
</evidence>
<dbReference type="InterPro" id="IPR036388">
    <property type="entry name" value="WH-like_DNA-bd_sf"/>
</dbReference>
<dbReference type="SMART" id="SM00100">
    <property type="entry name" value="cNMP"/>
    <property type="match status" value="1"/>
</dbReference>
<dbReference type="Gene3D" id="2.60.120.10">
    <property type="entry name" value="Jelly Rolls"/>
    <property type="match status" value="1"/>
</dbReference>
<dbReference type="PROSITE" id="PS51063">
    <property type="entry name" value="HTH_CRP_2"/>
    <property type="match status" value="1"/>
</dbReference>
<dbReference type="PANTHER" id="PTHR24567:SF28">
    <property type="entry name" value="LISTERIOLYSIN REGULATORY PROTEIN"/>
    <property type="match status" value="1"/>
</dbReference>
<dbReference type="RefSeq" id="WP_282334634.1">
    <property type="nucleotide sequence ID" value="NZ_JASBRG010000007.1"/>
</dbReference>
<dbReference type="Gene3D" id="1.10.10.10">
    <property type="entry name" value="Winged helix-like DNA-binding domain superfamily/Winged helix DNA-binding domain"/>
    <property type="match status" value="1"/>
</dbReference>
<gene>
    <name evidence="6" type="ORF">QJ048_12180</name>
</gene>
<accession>A0ABT6RD83</accession>
<dbReference type="CDD" id="cd00038">
    <property type="entry name" value="CAP_ED"/>
    <property type="match status" value="1"/>
</dbReference>
<dbReference type="InterPro" id="IPR018490">
    <property type="entry name" value="cNMP-bd_dom_sf"/>
</dbReference>
<keyword evidence="7" id="KW-1185">Reference proteome</keyword>
<dbReference type="Pfam" id="PF00027">
    <property type="entry name" value="cNMP_binding"/>
    <property type="match status" value="1"/>
</dbReference>
<evidence type="ECO:0000259" key="5">
    <source>
        <dbReference type="PROSITE" id="PS51063"/>
    </source>
</evidence>
<dbReference type="EMBL" id="JASBRG010000007">
    <property type="protein sequence ID" value="MDI3320538.1"/>
    <property type="molecule type" value="Genomic_DNA"/>
</dbReference>
<evidence type="ECO:0000256" key="2">
    <source>
        <dbReference type="ARBA" id="ARBA00023125"/>
    </source>
</evidence>
<dbReference type="Proteomes" id="UP001226434">
    <property type="component" value="Unassembled WGS sequence"/>
</dbReference>
<dbReference type="InterPro" id="IPR014710">
    <property type="entry name" value="RmlC-like_jellyroll"/>
</dbReference>
<name>A0ABT6RD83_9BACT</name>
<feature type="domain" description="Cyclic nucleotide-binding" evidence="4">
    <location>
        <begin position="36"/>
        <end position="112"/>
    </location>
</feature>
<dbReference type="InterPro" id="IPR000595">
    <property type="entry name" value="cNMP-bd_dom"/>
</dbReference>
<keyword evidence="2" id="KW-0238">DNA-binding</keyword>
<dbReference type="SMART" id="SM00419">
    <property type="entry name" value="HTH_CRP"/>
    <property type="match status" value="1"/>
</dbReference>
<dbReference type="Pfam" id="PF13545">
    <property type="entry name" value="HTH_Crp_2"/>
    <property type="match status" value="1"/>
</dbReference>
<feature type="domain" description="HTH crp-type" evidence="5">
    <location>
        <begin position="149"/>
        <end position="220"/>
    </location>
</feature>
<proteinExistence type="predicted"/>
<dbReference type="InterPro" id="IPR012318">
    <property type="entry name" value="HTH_CRP"/>
</dbReference>
<dbReference type="SUPFAM" id="SSF46785">
    <property type="entry name" value="Winged helix' DNA-binding domain"/>
    <property type="match status" value="1"/>
</dbReference>
<sequence>MKKSKHECDVESCFLCRLSMKEWLPAVKEHKKNFEYKKGEVIFKEGDPVVGIYFIYKGKVKVHKKWGEDKELIIRFATGGGIFGHRGLGNDTVYPISATALETTTVCFIEKEFLLASLKVNHDLMFNLMMFYANELQESEKNMRNMAHMSVKGRVANALLSLHSKFGTDEEGFIDLVLSRQDIASYAGTTYETVFRVLSDFTEDKLINASGKSIAILEVEKLRAVVSSESGV</sequence>
<evidence type="ECO:0000256" key="3">
    <source>
        <dbReference type="ARBA" id="ARBA00023163"/>
    </source>
</evidence>
<keyword evidence="3" id="KW-0804">Transcription</keyword>
<dbReference type="SUPFAM" id="SSF51206">
    <property type="entry name" value="cAMP-binding domain-like"/>
    <property type="match status" value="1"/>
</dbReference>